<gene>
    <name evidence="2" type="ORF">B0I33_10683</name>
</gene>
<dbReference type="GO" id="GO:0005829">
    <property type="term" value="C:cytosol"/>
    <property type="evidence" value="ECO:0007669"/>
    <property type="project" value="TreeGrafter"/>
</dbReference>
<evidence type="ECO:0000313" key="3">
    <source>
        <dbReference type="Proteomes" id="UP000238362"/>
    </source>
</evidence>
<evidence type="ECO:0000256" key="1">
    <source>
        <dbReference type="ARBA" id="ARBA00008799"/>
    </source>
</evidence>
<dbReference type="GO" id="GO:0003825">
    <property type="term" value="F:alpha,alpha-trehalose-phosphate synthase (UDP-forming) activity"/>
    <property type="evidence" value="ECO:0007669"/>
    <property type="project" value="TreeGrafter"/>
</dbReference>
<comment type="similarity">
    <text evidence="1">Belongs to the glycosyltransferase 20 family.</text>
</comment>
<dbReference type="Gene3D" id="3.40.50.2000">
    <property type="entry name" value="Glycogen Phosphorylase B"/>
    <property type="match status" value="2"/>
</dbReference>
<comment type="caution">
    <text evidence="2">The sequence shown here is derived from an EMBL/GenBank/DDBJ whole genome shotgun (WGS) entry which is preliminary data.</text>
</comment>
<dbReference type="RefSeq" id="WP_106179539.1">
    <property type="nucleotide sequence ID" value="NZ_PVNH01000006.1"/>
</dbReference>
<sequence>MRILTCSNSCPRWDSDGIAPRSPGGLVPMLVSLLNEHGGHWVFTAPPDLPDVPDEIRLDEDIRLHPVEPGEEMRRQHYDVVSIQLLLGLLHYMHDTSVQPVFDSAMRDAWAGYEAVNQSYAKRLSELSDGSPDELILINDPHLMLVPEFFVESRASVRGRLSYFLGTPWPEPDYFSILPAHLRVRILTSLLHCDVVGFHAARWADAFLACCARYLPDARVDGRSVTHAGHRTDLVATPFPLDVTVLDRMVGEEATQRWRTHLAERAGGRKLMLRADRLDLWKNIPRGFLAYEILLERRPELARQCWFAAVVTTPSRATGRHQEYADLTEEIVRRVNARFAPDGLDAISLIRPGRGGDSRNCVVAGLSMSGAALVNSTFDGLNLFAKEAAYLIGDESSLLLSGNAGAHERLGRFSVTVDPFDLEQTSEAMEAALDGRLGSSDRAARRALLRAESVSRWLNTVFRL</sequence>
<dbReference type="GO" id="GO:0004805">
    <property type="term" value="F:trehalose-phosphatase activity"/>
    <property type="evidence" value="ECO:0007669"/>
    <property type="project" value="TreeGrafter"/>
</dbReference>
<protein>
    <submittedName>
        <fullName evidence="2">Trehalose 6-phosphate synthase</fullName>
    </submittedName>
</protein>
<dbReference type="GO" id="GO:0005992">
    <property type="term" value="P:trehalose biosynthetic process"/>
    <property type="evidence" value="ECO:0007669"/>
    <property type="project" value="InterPro"/>
</dbReference>
<dbReference type="SUPFAM" id="SSF53756">
    <property type="entry name" value="UDP-Glycosyltransferase/glycogen phosphorylase"/>
    <property type="match status" value="1"/>
</dbReference>
<reference evidence="2 3" key="1">
    <citation type="submission" date="2018-03" db="EMBL/GenBank/DDBJ databases">
        <title>Genomic Encyclopedia of Type Strains, Phase III (KMG-III): the genomes of soil and plant-associated and newly described type strains.</title>
        <authorList>
            <person name="Whitman W."/>
        </authorList>
    </citation>
    <scope>NUCLEOTIDE SEQUENCE [LARGE SCALE GENOMIC DNA]</scope>
    <source>
        <strain evidence="2 3">CGMCC 4.7125</strain>
    </source>
</reference>
<accession>A0A2T0LTI0</accession>
<evidence type="ECO:0000313" key="2">
    <source>
        <dbReference type="EMBL" id="PRX46986.1"/>
    </source>
</evidence>
<dbReference type="OrthoDB" id="9761633at2"/>
<dbReference type="InterPro" id="IPR001830">
    <property type="entry name" value="Glyco_trans_20"/>
</dbReference>
<proteinExistence type="inferred from homology"/>
<dbReference type="PANTHER" id="PTHR10788:SF106">
    <property type="entry name" value="BCDNA.GH08860"/>
    <property type="match status" value="1"/>
</dbReference>
<dbReference type="AlphaFoldDB" id="A0A2T0LTI0"/>
<dbReference type="Pfam" id="PF00982">
    <property type="entry name" value="Glyco_transf_20"/>
    <property type="match status" value="1"/>
</dbReference>
<keyword evidence="3" id="KW-1185">Reference proteome</keyword>
<organism evidence="2 3">
    <name type="scientific">Prauserella shujinwangii</name>
    <dbReference type="NCBI Taxonomy" id="1453103"/>
    <lineage>
        <taxon>Bacteria</taxon>
        <taxon>Bacillati</taxon>
        <taxon>Actinomycetota</taxon>
        <taxon>Actinomycetes</taxon>
        <taxon>Pseudonocardiales</taxon>
        <taxon>Pseudonocardiaceae</taxon>
        <taxon>Prauserella</taxon>
    </lineage>
</organism>
<name>A0A2T0LTI0_9PSEU</name>
<dbReference type="EMBL" id="PVNH01000006">
    <property type="protein sequence ID" value="PRX46986.1"/>
    <property type="molecule type" value="Genomic_DNA"/>
</dbReference>
<dbReference type="Proteomes" id="UP000238362">
    <property type="component" value="Unassembled WGS sequence"/>
</dbReference>
<dbReference type="PANTHER" id="PTHR10788">
    <property type="entry name" value="TREHALOSE-6-PHOSPHATE SYNTHASE"/>
    <property type="match status" value="1"/>
</dbReference>